<evidence type="ECO:0008006" key="3">
    <source>
        <dbReference type="Google" id="ProtNLM"/>
    </source>
</evidence>
<dbReference type="RefSeq" id="WP_246276763.1">
    <property type="nucleotide sequence ID" value="NZ_CAWPPK010000254.1"/>
</dbReference>
<evidence type="ECO:0000313" key="1">
    <source>
        <dbReference type="EMBL" id="NQE34846.1"/>
    </source>
</evidence>
<sequence>MIRYEEFEALQALIADIEDLMDLRATKEEDANQPSVPLAEVKRKLGL</sequence>
<comment type="caution">
    <text evidence="1">The sequence shown here is derived from an EMBL/GenBank/DDBJ whole genome shotgun (WGS) entry which is preliminary data.</text>
</comment>
<keyword evidence="2" id="KW-1185">Reference proteome</keyword>
<protein>
    <recommendedName>
        <fullName evidence="3">Prevent-host-death family protein</fullName>
    </recommendedName>
</protein>
<proteinExistence type="predicted"/>
<accession>A0ABX2CWZ3</accession>
<reference evidence="1 2" key="1">
    <citation type="journal article" date="2020" name="Sci. Rep.">
        <title>A novel cyanobacterial geosmin producer, revising GeoA distribution and dispersion patterns in Bacteria.</title>
        <authorList>
            <person name="Churro C."/>
            <person name="Semedo-Aguiar A.P."/>
            <person name="Silva A.D."/>
            <person name="Pereira-Leal J.B."/>
            <person name="Leite R.B."/>
        </authorList>
    </citation>
    <scope>NUCLEOTIDE SEQUENCE [LARGE SCALE GENOMIC DNA]</scope>
    <source>
        <strain evidence="1 2">IPMA8</strain>
    </source>
</reference>
<evidence type="ECO:0000313" key="2">
    <source>
        <dbReference type="Proteomes" id="UP000702425"/>
    </source>
</evidence>
<gene>
    <name evidence="1" type="ORF">E5S67_02575</name>
</gene>
<dbReference type="Proteomes" id="UP000702425">
    <property type="component" value="Unassembled WGS sequence"/>
</dbReference>
<organism evidence="1 2">
    <name type="scientific">Microcoleus asticus IPMA8</name>
    <dbReference type="NCBI Taxonomy" id="2563858"/>
    <lineage>
        <taxon>Bacteria</taxon>
        <taxon>Bacillati</taxon>
        <taxon>Cyanobacteriota</taxon>
        <taxon>Cyanophyceae</taxon>
        <taxon>Oscillatoriophycideae</taxon>
        <taxon>Oscillatoriales</taxon>
        <taxon>Microcoleaceae</taxon>
        <taxon>Microcoleus</taxon>
        <taxon>Microcoleus asticus</taxon>
    </lineage>
</organism>
<dbReference type="EMBL" id="SRRZ01000041">
    <property type="protein sequence ID" value="NQE34846.1"/>
    <property type="molecule type" value="Genomic_DNA"/>
</dbReference>
<name>A0ABX2CWZ3_9CYAN</name>